<evidence type="ECO:0000313" key="2">
    <source>
        <dbReference type="EMBL" id="MDH5821952.1"/>
    </source>
</evidence>
<feature type="domain" description="Saccharopine dehydrogenase NADP binding" evidence="1">
    <location>
        <begin position="5"/>
        <end position="62"/>
    </location>
</feature>
<proteinExistence type="predicted"/>
<protein>
    <recommendedName>
        <fullName evidence="1">Saccharopine dehydrogenase NADP binding domain-containing protein</fullName>
    </recommendedName>
</protein>
<gene>
    <name evidence="2" type="ORF">QFW77_02950</name>
</gene>
<dbReference type="SUPFAM" id="SSF51735">
    <property type="entry name" value="NAD(P)-binding Rossmann-fold domains"/>
    <property type="match status" value="1"/>
</dbReference>
<dbReference type="Pfam" id="PF03435">
    <property type="entry name" value="Sacchrp_dh_NADP"/>
    <property type="match status" value="1"/>
</dbReference>
<dbReference type="Gene3D" id="3.40.50.720">
    <property type="entry name" value="NAD(P)-binding Rossmann-like Domain"/>
    <property type="match status" value="1"/>
</dbReference>
<dbReference type="InterPro" id="IPR036291">
    <property type="entry name" value="NAD(P)-bd_dom_sf"/>
</dbReference>
<reference evidence="2 3" key="1">
    <citation type="submission" date="2023-04" db="EMBL/GenBank/DDBJ databases">
        <title>Luteimonas endophyticus RD2P54.</title>
        <authorList>
            <person name="Sun J.-Q."/>
        </authorList>
    </citation>
    <scope>NUCLEOTIDE SEQUENCE [LARGE SCALE GENOMIC DNA]</scope>
    <source>
        <strain evidence="2 3">RD2P54</strain>
    </source>
</reference>
<name>A0ABT6J553_9GAMM</name>
<evidence type="ECO:0000313" key="3">
    <source>
        <dbReference type="Proteomes" id="UP001156940"/>
    </source>
</evidence>
<evidence type="ECO:0000259" key="1">
    <source>
        <dbReference type="Pfam" id="PF03435"/>
    </source>
</evidence>
<dbReference type="Proteomes" id="UP001156940">
    <property type="component" value="Unassembled WGS sequence"/>
</dbReference>
<dbReference type="InterPro" id="IPR005097">
    <property type="entry name" value="Sacchrp_dh_NADP-bd"/>
</dbReference>
<dbReference type="RefSeq" id="WP_280572771.1">
    <property type="nucleotide sequence ID" value="NZ_JARXRM010000013.1"/>
</dbReference>
<sequence>MTAPVLVLGGYGSVGSKTIRMLRRLHPELPVTIAGRDLAKAHALAAELGHARGAPLDLTREDLGLPEDGAHSLVLTAVRDLSLRSLRFAQARGLPYVALSDGVFELGPTVAQYAQRPSASAVLLLGHGMGAVPMMSALELAGEFRSVEAIQVGLVFDPEDPLGPASAVDMDRIARIGPAPLLRERGSWAWAGEASAAREFTGVDGRRHAGTAVGLVDVLGLASAGAPEVRVDLAEAPTASRLAGGAVSHEVIVEIRGDHRRRGRGRYRRELVDPEGYAFLSARGIALAIERMLGLDGRSAPAPGLYFPETLMAPAGFMQRLRALGVSPGKTRSN</sequence>
<organism evidence="2 3">
    <name type="scientific">Luteimonas endophytica</name>
    <dbReference type="NCBI Taxonomy" id="3042023"/>
    <lineage>
        <taxon>Bacteria</taxon>
        <taxon>Pseudomonadati</taxon>
        <taxon>Pseudomonadota</taxon>
        <taxon>Gammaproteobacteria</taxon>
        <taxon>Lysobacterales</taxon>
        <taxon>Lysobacteraceae</taxon>
        <taxon>Luteimonas</taxon>
    </lineage>
</organism>
<comment type="caution">
    <text evidence="2">The sequence shown here is derived from an EMBL/GenBank/DDBJ whole genome shotgun (WGS) entry which is preliminary data.</text>
</comment>
<keyword evidence="3" id="KW-1185">Reference proteome</keyword>
<dbReference type="EMBL" id="JARXRM010000013">
    <property type="protein sequence ID" value="MDH5821952.1"/>
    <property type="molecule type" value="Genomic_DNA"/>
</dbReference>
<accession>A0ABT6J553</accession>